<dbReference type="Gene3D" id="2.170.130.10">
    <property type="entry name" value="TonB-dependent receptor, plug domain"/>
    <property type="match status" value="1"/>
</dbReference>
<keyword evidence="2" id="KW-0813">Transport</keyword>
<dbReference type="PANTHER" id="PTHR30069">
    <property type="entry name" value="TONB-DEPENDENT OUTER MEMBRANE RECEPTOR"/>
    <property type="match status" value="1"/>
</dbReference>
<proteinExistence type="predicted"/>
<comment type="caution">
    <text evidence="11">The sequence shown here is derived from an EMBL/GenBank/DDBJ whole genome shotgun (WGS) entry which is preliminary data.</text>
</comment>
<feature type="signal peptide" evidence="9">
    <location>
        <begin position="1"/>
        <end position="21"/>
    </location>
</feature>
<keyword evidence="12" id="KW-1185">Reference proteome</keyword>
<keyword evidence="4" id="KW-0812">Transmembrane</keyword>
<dbReference type="PANTHER" id="PTHR30069:SF29">
    <property type="entry name" value="HEMOGLOBIN AND HEMOGLOBIN-HAPTOGLOBIN-BINDING PROTEIN 1-RELATED"/>
    <property type="match status" value="1"/>
</dbReference>
<reference evidence="11 12" key="1">
    <citation type="submission" date="2022-10" db="EMBL/GenBank/DDBJ databases">
        <title>Comparative genomics and taxonomic characterization of three novel marine species of genus Reichenbachiella exhibiting antioxidant and polysaccharide degradation activities.</title>
        <authorList>
            <person name="Muhammad N."/>
            <person name="Lee Y.-J."/>
            <person name="Ko J."/>
            <person name="Kim S.-G."/>
        </authorList>
    </citation>
    <scope>NUCLEOTIDE SEQUENCE [LARGE SCALE GENOMIC DNA]</scope>
    <source>
        <strain evidence="11 12">ABR2-5</strain>
    </source>
</reference>
<keyword evidence="11" id="KW-0675">Receptor</keyword>
<dbReference type="SUPFAM" id="SSF56935">
    <property type="entry name" value="Porins"/>
    <property type="match status" value="1"/>
</dbReference>
<evidence type="ECO:0000256" key="2">
    <source>
        <dbReference type="ARBA" id="ARBA00022448"/>
    </source>
</evidence>
<dbReference type="InterPro" id="IPR012910">
    <property type="entry name" value="Plug_dom"/>
</dbReference>
<evidence type="ECO:0000256" key="6">
    <source>
        <dbReference type="ARBA" id="ARBA00023136"/>
    </source>
</evidence>
<dbReference type="InterPro" id="IPR036942">
    <property type="entry name" value="Beta-barrel_TonB_sf"/>
</dbReference>
<feature type="region of interest" description="Disordered" evidence="8">
    <location>
        <begin position="756"/>
        <end position="777"/>
    </location>
</feature>
<protein>
    <submittedName>
        <fullName evidence="11">TonB-dependent receptor plug domain-containing protein</fullName>
    </submittedName>
</protein>
<sequence>MYWRKIMAGSLALFCQVSVWAQEMNIESALNKYEQEQGIKFSFDPQLIGLVDAKVTYQQDLSDFVSELESILPLEVKRIENNYFIIRATERAYYFQAYDSLDQVAIAPTDIMVLVNAVPQPIDYQSDGIRLLYKPNLSDTVLLYAVGYEKRLISPQQFINQSRFSIPMMNISVELKGLVIKEYLTKGIDLDPTSQSVKIDVEDLPLLPGETDGDIFASIAALPGVTSPDQRAGNLFIRGSYTDQSLVLFDNIPIYHRGHYYGTISPYNPKIVSNVSVYRNGFHPRLGNRVGGAVIIESDQQIYDESHVGIGANSLFATGYGKAKLAEDKVSLSVAARRSYPRDIQSPKLKAISESVFSGTGLVDSAGNFKGDIDLIFQDYHTKINYHPNEKHQLALSAIYTNNHTTYTNLGRSEESEDINQFSNSGYNLNWTAQLNPKWSTNTSITYSDFSFKYSIDPDGDGDSLFYSNNRIKDLNLKEEFKLSLQEMELDLGIDYNFQAVGTEYANIPPKQNQIYRVDEEDRANYLSPYFNLNLKHWEKWDIQLGTRATYYAPLDQIYWDPRAFVNYTPADWVGFRASAGWYHQYLSQVKYLEFTGGGFDNELWVLANDKGTNVINGRQFTLGSTIYHSGWIIDVEAYEKLTGGVSVSSGRSLRPDLEIFGSSQWIKGFDAMIKKQFNSQLNVWASYSYSQSEITLDTAKDLSFKAKYVQPHVFYLGSAYQNGRWKLSAAYKWSTGLYQKSLDMVHAELIFLNRPPRPAPTNPPPPGSTPPPPPPNPFAELNGYYDPISSLDLSASYTLPRSVQRDWSASLGLSLVNILNNSNLIDRVFRADPEFNFIDRYGIGFAPNLMLIVEF</sequence>
<feature type="chain" id="PRO_5045525106" evidence="9">
    <location>
        <begin position="22"/>
        <end position="856"/>
    </location>
</feature>
<evidence type="ECO:0000313" key="12">
    <source>
        <dbReference type="Proteomes" id="UP001300692"/>
    </source>
</evidence>
<feature type="domain" description="TonB-dependent receptor plug" evidence="10">
    <location>
        <begin position="214"/>
        <end position="292"/>
    </location>
</feature>
<evidence type="ECO:0000256" key="1">
    <source>
        <dbReference type="ARBA" id="ARBA00004571"/>
    </source>
</evidence>
<keyword evidence="3" id="KW-1134">Transmembrane beta strand</keyword>
<accession>A0ABT3CX64</accession>
<dbReference type="Proteomes" id="UP001300692">
    <property type="component" value="Unassembled WGS sequence"/>
</dbReference>
<keyword evidence="6" id="KW-0472">Membrane</keyword>
<evidence type="ECO:0000256" key="7">
    <source>
        <dbReference type="ARBA" id="ARBA00023237"/>
    </source>
</evidence>
<dbReference type="InterPro" id="IPR039426">
    <property type="entry name" value="TonB-dep_rcpt-like"/>
</dbReference>
<keyword evidence="7" id="KW-0998">Cell outer membrane</keyword>
<organism evidence="11 12">
    <name type="scientific">Reichenbachiella ulvae</name>
    <dbReference type="NCBI Taxonomy" id="2980104"/>
    <lineage>
        <taxon>Bacteria</taxon>
        <taxon>Pseudomonadati</taxon>
        <taxon>Bacteroidota</taxon>
        <taxon>Cytophagia</taxon>
        <taxon>Cytophagales</taxon>
        <taxon>Reichenbachiellaceae</taxon>
        <taxon>Reichenbachiella</taxon>
    </lineage>
</organism>
<dbReference type="Pfam" id="PF07715">
    <property type="entry name" value="Plug"/>
    <property type="match status" value="1"/>
</dbReference>
<evidence type="ECO:0000256" key="5">
    <source>
        <dbReference type="ARBA" id="ARBA00022729"/>
    </source>
</evidence>
<gene>
    <name evidence="11" type="ORF">N7U62_16505</name>
</gene>
<evidence type="ECO:0000259" key="10">
    <source>
        <dbReference type="Pfam" id="PF07715"/>
    </source>
</evidence>
<evidence type="ECO:0000256" key="3">
    <source>
        <dbReference type="ARBA" id="ARBA00022452"/>
    </source>
</evidence>
<dbReference type="Gene3D" id="2.40.170.20">
    <property type="entry name" value="TonB-dependent receptor, beta-barrel domain"/>
    <property type="match status" value="1"/>
</dbReference>
<evidence type="ECO:0000256" key="9">
    <source>
        <dbReference type="SAM" id="SignalP"/>
    </source>
</evidence>
<dbReference type="InterPro" id="IPR037066">
    <property type="entry name" value="Plug_dom_sf"/>
</dbReference>
<keyword evidence="5 9" id="KW-0732">Signal</keyword>
<dbReference type="EMBL" id="JAOYOD010000001">
    <property type="protein sequence ID" value="MCV9388286.1"/>
    <property type="molecule type" value="Genomic_DNA"/>
</dbReference>
<name>A0ABT3CX64_9BACT</name>
<evidence type="ECO:0000256" key="8">
    <source>
        <dbReference type="SAM" id="MobiDB-lite"/>
    </source>
</evidence>
<evidence type="ECO:0000256" key="4">
    <source>
        <dbReference type="ARBA" id="ARBA00022692"/>
    </source>
</evidence>
<dbReference type="RefSeq" id="WP_264139137.1">
    <property type="nucleotide sequence ID" value="NZ_JAOYOD010000001.1"/>
</dbReference>
<comment type="subcellular location">
    <subcellularLocation>
        <location evidence="1">Cell outer membrane</location>
        <topology evidence="1">Multi-pass membrane protein</topology>
    </subcellularLocation>
</comment>
<evidence type="ECO:0000313" key="11">
    <source>
        <dbReference type="EMBL" id="MCV9388286.1"/>
    </source>
</evidence>